<comment type="function">
    <text evidence="11">Involved in the transmission of sensory signals from the chemoreceptors to the flagellar motors. CheA is autophosphorylated; it can transfer its phosphate group to either CheB or CheY.</text>
</comment>
<dbReference type="PRINTS" id="PR00344">
    <property type="entry name" value="BCTRLSENSOR"/>
</dbReference>
<dbReference type="InterPro" id="IPR003594">
    <property type="entry name" value="HATPase_dom"/>
</dbReference>
<keyword evidence="7" id="KW-0547">Nucleotide-binding</keyword>
<evidence type="ECO:0000313" key="17">
    <source>
        <dbReference type="Proteomes" id="UP000748308"/>
    </source>
</evidence>
<feature type="domain" description="HPt" evidence="15">
    <location>
        <begin position="26"/>
        <end position="133"/>
    </location>
</feature>
<dbReference type="InterPro" id="IPR005467">
    <property type="entry name" value="His_kinase_dom"/>
</dbReference>
<comment type="catalytic activity">
    <reaction evidence="1">
        <text>ATP + protein L-histidine = ADP + protein N-phospho-L-histidine.</text>
        <dbReference type="EC" id="2.7.13.3"/>
    </reaction>
</comment>
<sequence>MSQSPRPPEEAPIPASLGEASGAALPADADLDLLREYIAECREHIEAAETGLLALESRPDDREALDTVFRAFHTIKGTSGFLGLDWIRDLAHLAESLLARAREGEIRLSGGHADLALEACDALRVMVRGLEGLRGGDAAPRPPHYAALLERLRQPDEGEAQEAGGEVPRVGDLLVAAGKITRAQIEAAVAAQGGTPIGTALVRAGAASAADVARALREQKQIERSLRDATVRVSTERLDRLVNLVGELVIAHSLVAADPMLAGRRGDRLARHAAQAGKLVRELQELTMGLRMVPLRGAFQRMVRLTRDLGRRCQAPVRLLVEGADTEIDRQMVEALHDPLVHMVRNAVDHGIEGPAERLRAGKPLTGTLRLSAYHAGDNVVIELEDDGRGLDEARIRARAVARGLVPAAAPLSREETLALIFEPGLTTADRVTDISGRGVGLDVVRRGVEALRGRIDIASTPGRGTRFTLRLPLTLALGDAMVLRVAGERFLLPMAHIERTFPYGGNERVSLSGRGAAVRHQDAWLPLLRLHELFRLPPPDPARGILVAVRAHQRRAALLVDDIDGRQQIVIRSLGPGLGSIPGICGAAILGDGRVGLVLDVHGLLTSASTSGQPAAPACAGGR</sequence>
<dbReference type="InterPro" id="IPR002545">
    <property type="entry name" value="CheW-lke_dom"/>
</dbReference>
<dbReference type="Pfam" id="PF02518">
    <property type="entry name" value="HATPase_c"/>
    <property type="match status" value="1"/>
</dbReference>
<keyword evidence="9" id="KW-0067">ATP-binding</keyword>
<dbReference type="SMART" id="SM00260">
    <property type="entry name" value="CheW"/>
    <property type="match status" value="1"/>
</dbReference>
<feature type="domain" description="Histidine kinase" evidence="13">
    <location>
        <begin position="275"/>
        <end position="476"/>
    </location>
</feature>
<gene>
    <name evidence="16" type="ORF">FJY75_02725</name>
</gene>
<dbReference type="SMART" id="SM00387">
    <property type="entry name" value="HATPase_c"/>
    <property type="match status" value="1"/>
</dbReference>
<dbReference type="AlphaFoldDB" id="A0A937X935"/>
<dbReference type="Gene3D" id="1.20.120.160">
    <property type="entry name" value="HPT domain"/>
    <property type="match status" value="1"/>
</dbReference>
<dbReference type="PANTHER" id="PTHR43395">
    <property type="entry name" value="SENSOR HISTIDINE KINASE CHEA"/>
    <property type="match status" value="1"/>
</dbReference>
<accession>A0A937X935</accession>
<keyword evidence="10" id="KW-0902">Two-component regulatory system</keyword>
<evidence type="ECO:0000256" key="1">
    <source>
        <dbReference type="ARBA" id="ARBA00000085"/>
    </source>
</evidence>
<reference evidence="16" key="1">
    <citation type="submission" date="2019-03" db="EMBL/GenBank/DDBJ databases">
        <title>Lake Tanganyika Metagenome-Assembled Genomes (MAGs).</title>
        <authorList>
            <person name="Tran P."/>
        </authorList>
    </citation>
    <scope>NUCLEOTIDE SEQUENCE</scope>
    <source>
        <strain evidence="16">M_DeepCast_400m_m2_100</strain>
    </source>
</reference>
<keyword evidence="8" id="KW-0418">Kinase</keyword>
<dbReference type="InterPro" id="IPR008207">
    <property type="entry name" value="Sig_transdc_His_kin_Hpt_dom"/>
</dbReference>
<feature type="domain" description="CheW-like" evidence="14">
    <location>
        <begin position="478"/>
        <end position="611"/>
    </location>
</feature>
<dbReference type="GO" id="GO:0005737">
    <property type="term" value="C:cytoplasm"/>
    <property type="evidence" value="ECO:0007669"/>
    <property type="project" value="InterPro"/>
</dbReference>
<dbReference type="Gene3D" id="1.10.287.560">
    <property type="entry name" value="Histidine kinase CheA-like, homodimeric domain"/>
    <property type="match status" value="1"/>
</dbReference>
<dbReference type="Gene3D" id="3.30.565.10">
    <property type="entry name" value="Histidine kinase-like ATPase, C-terminal domain"/>
    <property type="match status" value="1"/>
</dbReference>
<evidence type="ECO:0000256" key="8">
    <source>
        <dbReference type="ARBA" id="ARBA00022777"/>
    </source>
</evidence>
<evidence type="ECO:0000256" key="6">
    <source>
        <dbReference type="ARBA" id="ARBA00022679"/>
    </source>
</evidence>
<dbReference type="InterPro" id="IPR037257">
    <property type="entry name" value="T2SS_E_N_sf"/>
</dbReference>
<dbReference type="InterPro" id="IPR036097">
    <property type="entry name" value="HisK_dim/P_sf"/>
</dbReference>
<dbReference type="InterPro" id="IPR037006">
    <property type="entry name" value="CheA-like_homodim_sf"/>
</dbReference>
<dbReference type="InterPro" id="IPR036641">
    <property type="entry name" value="HPT_dom_sf"/>
</dbReference>
<keyword evidence="6" id="KW-0808">Transferase</keyword>
<dbReference type="InterPro" id="IPR036061">
    <property type="entry name" value="CheW-like_dom_sf"/>
</dbReference>
<keyword evidence="4" id="KW-0145">Chemotaxis</keyword>
<dbReference type="EC" id="2.7.13.3" evidence="2"/>
<evidence type="ECO:0000313" key="16">
    <source>
        <dbReference type="EMBL" id="MBM3316744.1"/>
    </source>
</evidence>
<evidence type="ECO:0000256" key="7">
    <source>
        <dbReference type="ARBA" id="ARBA00022741"/>
    </source>
</evidence>
<feature type="modified residue" description="Phosphohistidine" evidence="12">
    <location>
        <position position="73"/>
    </location>
</feature>
<dbReference type="PANTHER" id="PTHR43395:SF10">
    <property type="entry name" value="CHEMOTAXIS PROTEIN CHEA"/>
    <property type="match status" value="1"/>
</dbReference>
<name>A0A937X935_UNCEI</name>
<evidence type="ECO:0000256" key="4">
    <source>
        <dbReference type="ARBA" id="ARBA00022500"/>
    </source>
</evidence>
<comment type="caution">
    <text evidence="16">The sequence shown here is derived from an EMBL/GenBank/DDBJ whole genome shotgun (WGS) entry which is preliminary data.</text>
</comment>
<keyword evidence="5 12" id="KW-0597">Phosphoprotein</keyword>
<evidence type="ECO:0000259" key="13">
    <source>
        <dbReference type="PROSITE" id="PS50109"/>
    </source>
</evidence>
<evidence type="ECO:0000256" key="10">
    <source>
        <dbReference type="ARBA" id="ARBA00023012"/>
    </source>
</evidence>
<dbReference type="SMART" id="SM01231">
    <property type="entry name" value="H-kinase_dim"/>
    <property type="match status" value="1"/>
</dbReference>
<evidence type="ECO:0000259" key="14">
    <source>
        <dbReference type="PROSITE" id="PS50851"/>
    </source>
</evidence>
<dbReference type="SUPFAM" id="SSF160246">
    <property type="entry name" value="EspE N-terminal domain-like"/>
    <property type="match status" value="1"/>
</dbReference>
<dbReference type="SUPFAM" id="SSF55874">
    <property type="entry name" value="ATPase domain of HSP90 chaperone/DNA topoisomerase II/histidine kinase"/>
    <property type="match status" value="1"/>
</dbReference>
<evidence type="ECO:0000256" key="11">
    <source>
        <dbReference type="ARBA" id="ARBA00035100"/>
    </source>
</evidence>
<proteinExistence type="predicted"/>
<protein>
    <recommendedName>
        <fullName evidence="3">Chemotaxis protein CheA</fullName>
        <ecNumber evidence="2">2.7.13.3</ecNumber>
    </recommendedName>
</protein>
<dbReference type="CDD" id="cd00088">
    <property type="entry name" value="HPT"/>
    <property type="match status" value="1"/>
</dbReference>
<organism evidence="16 17">
    <name type="scientific">Eiseniibacteriota bacterium</name>
    <dbReference type="NCBI Taxonomy" id="2212470"/>
    <lineage>
        <taxon>Bacteria</taxon>
        <taxon>Candidatus Eiseniibacteriota</taxon>
    </lineage>
</organism>
<dbReference type="SUPFAM" id="SSF47384">
    <property type="entry name" value="Homodimeric domain of signal transducing histidine kinase"/>
    <property type="match status" value="1"/>
</dbReference>
<dbReference type="PROSITE" id="PS50894">
    <property type="entry name" value="HPT"/>
    <property type="match status" value="1"/>
</dbReference>
<dbReference type="PROSITE" id="PS50109">
    <property type="entry name" value="HIS_KIN"/>
    <property type="match status" value="1"/>
</dbReference>
<dbReference type="SUPFAM" id="SSF50341">
    <property type="entry name" value="CheW-like"/>
    <property type="match status" value="1"/>
</dbReference>
<dbReference type="EMBL" id="VGIY01000038">
    <property type="protein sequence ID" value="MBM3316744.1"/>
    <property type="molecule type" value="Genomic_DNA"/>
</dbReference>
<dbReference type="InterPro" id="IPR051315">
    <property type="entry name" value="Bact_Chemotaxis_CheA"/>
</dbReference>
<dbReference type="Pfam" id="PF01627">
    <property type="entry name" value="Hpt"/>
    <property type="match status" value="1"/>
</dbReference>
<dbReference type="InterPro" id="IPR004358">
    <property type="entry name" value="Sig_transdc_His_kin-like_C"/>
</dbReference>
<dbReference type="FunFam" id="3.30.565.10:FF:000016">
    <property type="entry name" value="Chemotaxis protein CheA, putative"/>
    <property type="match status" value="1"/>
</dbReference>
<dbReference type="Pfam" id="PF02895">
    <property type="entry name" value="H-kinase_dim"/>
    <property type="match status" value="1"/>
</dbReference>
<evidence type="ECO:0000259" key="15">
    <source>
        <dbReference type="PROSITE" id="PS50894"/>
    </source>
</evidence>
<evidence type="ECO:0000256" key="2">
    <source>
        <dbReference type="ARBA" id="ARBA00012438"/>
    </source>
</evidence>
<dbReference type="SMART" id="SM00073">
    <property type="entry name" value="HPT"/>
    <property type="match status" value="1"/>
</dbReference>
<evidence type="ECO:0000256" key="9">
    <source>
        <dbReference type="ARBA" id="ARBA00022840"/>
    </source>
</evidence>
<dbReference type="Pfam" id="PF01584">
    <property type="entry name" value="CheW"/>
    <property type="match status" value="1"/>
</dbReference>
<evidence type="ECO:0000256" key="12">
    <source>
        <dbReference type="PROSITE-ProRule" id="PRU00110"/>
    </source>
</evidence>
<dbReference type="Gene3D" id="2.30.30.40">
    <property type="entry name" value="SH3 Domains"/>
    <property type="match status" value="1"/>
</dbReference>
<dbReference type="InterPro" id="IPR004105">
    <property type="entry name" value="CheA-like_dim"/>
</dbReference>
<dbReference type="Proteomes" id="UP000748308">
    <property type="component" value="Unassembled WGS sequence"/>
</dbReference>
<dbReference type="GO" id="GO:0005524">
    <property type="term" value="F:ATP binding"/>
    <property type="evidence" value="ECO:0007669"/>
    <property type="project" value="UniProtKB-KW"/>
</dbReference>
<evidence type="ECO:0000256" key="3">
    <source>
        <dbReference type="ARBA" id="ARBA00021495"/>
    </source>
</evidence>
<evidence type="ECO:0000256" key="5">
    <source>
        <dbReference type="ARBA" id="ARBA00022553"/>
    </source>
</evidence>
<dbReference type="PROSITE" id="PS50851">
    <property type="entry name" value="CHEW"/>
    <property type="match status" value="1"/>
</dbReference>
<dbReference type="GO" id="GO:0000155">
    <property type="term" value="F:phosphorelay sensor kinase activity"/>
    <property type="evidence" value="ECO:0007669"/>
    <property type="project" value="InterPro"/>
</dbReference>
<dbReference type="GO" id="GO:0006935">
    <property type="term" value="P:chemotaxis"/>
    <property type="evidence" value="ECO:0007669"/>
    <property type="project" value="UniProtKB-KW"/>
</dbReference>
<dbReference type="InterPro" id="IPR036890">
    <property type="entry name" value="HATPase_C_sf"/>
</dbReference>
<dbReference type="SUPFAM" id="SSF47226">
    <property type="entry name" value="Histidine-containing phosphotransfer domain, HPT domain"/>
    <property type="match status" value="1"/>
</dbReference>